<evidence type="ECO:0000313" key="2">
    <source>
        <dbReference type="Proteomes" id="UP001226084"/>
    </source>
</evidence>
<evidence type="ECO:0000313" key="1">
    <source>
        <dbReference type="EMBL" id="MDQ1108764.1"/>
    </source>
</evidence>
<dbReference type="Proteomes" id="UP001226084">
    <property type="component" value="Unassembled WGS sequence"/>
</dbReference>
<protein>
    <submittedName>
        <fullName evidence="1">Uncharacterized protein</fullName>
    </submittedName>
</protein>
<reference evidence="1" key="1">
    <citation type="submission" date="2023-07" db="EMBL/GenBank/DDBJ databases">
        <title>Functional and genomic diversity of the sorghum phyllosphere microbiome.</title>
        <authorList>
            <person name="Shade A."/>
        </authorList>
    </citation>
    <scope>NUCLEOTIDE SEQUENCE</scope>
    <source>
        <strain evidence="1">SORGH_AS_0457</strain>
    </source>
</reference>
<sequence>MSVDTDTAAYRRAIRHRTAKPLALLAFATIGRNPRRCVGREKM</sequence>
<gene>
    <name evidence="1" type="ORF">QE424_001923</name>
</gene>
<dbReference type="EMBL" id="JAUTAS010000001">
    <property type="protein sequence ID" value="MDQ1108764.1"/>
    <property type="molecule type" value="Genomic_DNA"/>
</dbReference>
<accession>A0AAP5AH86</accession>
<organism evidence="1 2">
    <name type="scientific">Stenotrophomonas rhizophila</name>
    <dbReference type="NCBI Taxonomy" id="216778"/>
    <lineage>
        <taxon>Bacteria</taxon>
        <taxon>Pseudomonadati</taxon>
        <taxon>Pseudomonadota</taxon>
        <taxon>Gammaproteobacteria</taxon>
        <taxon>Lysobacterales</taxon>
        <taxon>Lysobacteraceae</taxon>
        <taxon>Stenotrophomonas</taxon>
    </lineage>
</organism>
<comment type="caution">
    <text evidence="1">The sequence shown here is derived from an EMBL/GenBank/DDBJ whole genome shotgun (WGS) entry which is preliminary data.</text>
</comment>
<dbReference type="AlphaFoldDB" id="A0AAP5AH86"/>
<dbReference type="RefSeq" id="WP_307107033.1">
    <property type="nucleotide sequence ID" value="NZ_JAUTAS010000001.1"/>
</dbReference>
<name>A0AAP5AH86_9GAMM</name>
<proteinExistence type="predicted"/>